<feature type="domain" description="Ig-like" evidence="18">
    <location>
        <begin position="373"/>
        <end position="472"/>
    </location>
</feature>
<keyword evidence="3" id="KW-1003">Cell membrane</keyword>
<evidence type="ECO:0000256" key="3">
    <source>
        <dbReference type="ARBA" id="ARBA00022475"/>
    </source>
</evidence>
<accession>A0ABQ7SNN7</accession>
<feature type="transmembrane region" description="Helical" evidence="17">
    <location>
        <begin position="531"/>
        <end position="553"/>
    </location>
</feature>
<keyword evidence="6" id="KW-0732">Signal</keyword>
<keyword evidence="10" id="KW-0325">Glycoprotein</keyword>
<dbReference type="PROSITE" id="PS50835">
    <property type="entry name" value="IG_LIKE"/>
    <property type="match status" value="2"/>
</dbReference>
<dbReference type="InterPro" id="IPR036179">
    <property type="entry name" value="Ig-like_dom_sf"/>
</dbReference>
<dbReference type="EMBL" id="JAIPUX010005289">
    <property type="protein sequence ID" value="KAH0618902.1"/>
    <property type="molecule type" value="Genomic_DNA"/>
</dbReference>
<keyword evidence="20" id="KW-1185">Reference proteome</keyword>
<dbReference type="Gene3D" id="2.60.40.10">
    <property type="entry name" value="Immunoglobulins"/>
    <property type="match status" value="4"/>
</dbReference>
<evidence type="ECO:0000256" key="5">
    <source>
        <dbReference type="ARBA" id="ARBA00022692"/>
    </source>
</evidence>
<comment type="caution">
    <text evidence="19">The sequence shown here is derived from an EMBL/GenBank/DDBJ whole genome shotgun (WGS) entry which is preliminary data.</text>
</comment>
<dbReference type="Pfam" id="PF07686">
    <property type="entry name" value="V-set"/>
    <property type="match status" value="4"/>
</dbReference>
<protein>
    <recommendedName>
        <fullName evidence="15">Polymeric immunoglobulin receptor</fullName>
    </recommendedName>
</protein>
<comment type="function">
    <text evidence="12">Mediates selective transcytosis of polymeric IgA and IgM across mucosal epithelial cells. Binds polymeric IgA and IgM at the basolateral surface of epithelial cells. The complex is then transported across the cell to be secreted at the apical surface. During this process, a cleavage occurs that separates the extracellular (known as the secretory component) from the transmembrane segment.</text>
</comment>
<evidence type="ECO:0000256" key="11">
    <source>
        <dbReference type="ARBA" id="ARBA00023319"/>
    </source>
</evidence>
<dbReference type="InterPro" id="IPR003599">
    <property type="entry name" value="Ig_sub"/>
</dbReference>
<dbReference type="InterPro" id="IPR050671">
    <property type="entry name" value="CD300_family_receptors"/>
</dbReference>
<dbReference type="SMART" id="SM00409">
    <property type="entry name" value="IG"/>
    <property type="match status" value="4"/>
</dbReference>
<name>A0ABQ7SNN7_PHRPL</name>
<evidence type="ECO:0000256" key="1">
    <source>
        <dbReference type="ARBA" id="ARBA00004251"/>
    </source>
</evidence>
<gene>
    <name evidence="19" type="ORF">JD844_018434</name>
</gene>
<keyword evidence="11" id="KW-0393">Immunoglobulin domain</keyword>
<evidence type="ECO:0000256" key="8">
    <source>
        <dbReference type="ARBA" id="ARBA00023136"/>
    </source>
</evidence>
<evidence type="ECO:0000256" key="17">
    <source>
        <dbReference type="SAM" id="Phobius"/>
    </source>
</evidence>
<evidence type="ECO:0000259" key="18">
    <source>
        <dbReference type="PROSITE" id="PS50835"/>
    </source>
</evidence>
<organism evidence="19 20">
    <name type="scientific">Phrynosoma platyrhinos</name>
    <name type="common">Desert horned lizard</name>
    <dbReference type="NCBI Taxonomy" id="52577"/>
    <lineage>
        <taxon>Eukaryota</taxon>
        <taxon>Metazoa</taxon>
        <taxon>Chordata</taxon>
        <taxon>Craniata</taxon>
        <taxon>Vertebrata</taxon>
        <taxon>Euteleostomi</taxon>
        <taxon>Lepidosauria</taxon>
        <taxon>Squamata</taxon>
        <taxon>Bifurcata</taxon>
        <taxon>Unidentata</taxon>
        <taxon>Episquamata</taxon>
        <taxon>Toxicofera</taxon>
        <taxon>Iguania</taxon>
        <taxon>Phrynosomatidae</taxon>
        <taxon>Phrynosomatinae</taxon>
        <taxon>Phrynosoma</taxon>
    </lineage>
</organism>
<evidence type="ECO:0000256" key="9">
    <source>
        <dbReference type="ARBA" id="ARBA00023157"/>
    </source>
</evidence>
<feature type="region of interest" description="Disordered" evidence="16">
    <location>
        <begin position="598"/>
        <end position="638"/>
    </location>
</feature>
<keyword evidence="9" id="KW-1015">Disulfide bond</keyword>
<comment type="subunit">
    <text evidence="14">Interacts (mainly via CDR1-like domain) with dimeric IgA. Interacts (mainly via CDR2-like domain) with pentameric IgM.</text>
</comment>
<feature type="transmembrane region" description="Helical" evidence="17">
    <location>
        <begin position="12"/>
        <end position="34"/>
    </location>
</feature>
<comment type="function">
    <text evidence="13">Through its N-linked glycans ensures anchoring of secretory IgA (sIgA) molecules to mucus lining the epithelial surface to neutralize extracellular pathogens. On its own (free form) may act as a non-specific microbial scavenger to prevent pathogen interaction with epithelial cells.</text>
</comment>
<feature type="domain" description="Ig-like" evidence="18">
    <location>
        <begin position="267"/>
        <end position="369"/>
    </location>
</feature>
<sequence length="662" mass="73511">MPEEFQSAQRTWVTSIGPLLEMAVLGLIFLLAIVQTESAISNSSPIFGPKQVTGLLGGSATVKCFYPRTNVNRHSRKYWCKESTRQCITVVSSHGYVAREYENRTTITDYPENGIFIIEMSKLGRRDMGPYKCGVGLNDKGLSFRVRLDVSAGSVVPEEAQLFYVEQHGSVMISCAFGDQYASDRKYLCRMTKTTCSTIIDTHGTIDPLYKGRVLLSNLEILGSFSIIMTQLKKQDSGLYLCGAGNYGAEGETKKLDIHVYEEALVPKAQPILNGVWGGSVSVECHYDPKENNTLKYWCKWKEHGCTILINNLGYVLDTYEGRIVMHNSPENGTYTIILNQLHNEDEGYYWCMTSGEHERKSSTELKIVEGKPNLAVNNEIHAVAGSPLTITCTYPCRYADYEKYWCRWKNTGCEPLITSELNQTGLVVSCDKGSRILSLNFDQTSLSDQGWYWCGVRKGGHYGETYATYLQVQGVLPNAEEPSNHNEGPSDDVVPEINAENRNSPLNKANDVAKAETPAGSHEESKNSTILLSVLISVGIIILLLGTVFFVVKFRLFKHSDLVSVASYRTNISMTDFENARQYGAKDNVCMAEAHETQIGGMDDDTITTSSPKEAGKSSSPKEAGKSKKAKRGSKEEVEMAYTTFLLNSENVPPTRSSQEQ</sequence>
<dbReference type="PANTHER" id="PTHR11860:SF82">
    <property type="entry name" value="POLYMERIC IMMUNOGLOBULIN RECEPTOR"/>
    <property type="match status" value="1"/>
</dbReference>
<evidence type="ECO:0000256" key="2">
    <source>
        <dbReference type="ARBA" id="ARBA00004613"/>
    </source>
</evidence>
<feature type="region of interest" description="Disordered" evidence="16">
    <location>
        <begin position="479"/>
        <end position="524"/>
    </location>
</feature>
<evidence type="ECO:0000256" key="14">
    <source>
        <dbReference type="ARBA" id="ARBA00049678"/>
    </source>
</evidence>
<evidence type="ECO:0000313" key="20">
    <source>
        <dbReference type="Proteomes" id="UP000826234"/>
    </source>
</evidence>
<dbReference type="InterPro" id="IPR013783">
    <property type="entry name" value="Ig-like_fold"/>
</dbReference>
<keyword evidence="4" id="KW-0964">Secreted</keyword>
<evidence type="ECO:0000313" key="19">
    <source>
        <dbReference type="EMBL" id="KAH0618902.1"/>
    </source>
</evidence>
<dbReference type="Proteomes" id="UP000826234">
    <property type="component" value="Unassembled WGS sequence"/>
</dbReference>
<dbReference type="InterPro" id="IPR013106">
    <property type="entry name" value="Ig_V-set"/>
</dbReference>
<evidence type="ECO:0000256" key="7">
    <source>
        <dbReference type="ARBA" id="ARBA00022989"/>
    </source>
</evidence>
<dbReference type="SUPFAM" id="SSF48726">
    <property type="entry name" value="Immunoglobulin"/>
    <property type="match status" value="4"/>
</dbReference>
<evidence type="ECO:0000256" key="15">
    <source>
        <dbReference type="ARBA" id="ARBA00049745"/>
    </source>
</evidence>
<keyword evidence="8 17" id="KW-0472">Membrane</keyword>
<evidence type="ECO:0000256" key="6">
    <source>
        <dbReference type="ARBA" id="ARBA00022729"/>
    </source>
</evidence>
<proteinExistence type="predicted"/>
<reference evidence="19 20" key="1">
    <citation type="journal article" date="2022" name="Gigascience">
        <title>A chromosome-level genome assembly and annotation of the desert horned lizard, Phrynosoma platyrhinos, provides insight into chromosomal rearrangements among reptiles.</title>
        <authorList>
            <person name="Koochekian N."/>
            <person name="Ascanio A."/>
            <person name="Farleigh K."/>
            <person name="Card D.C."/>
            <person name="Schield D.R."/>
            <person name="Castoe T.A."/>
            <person name="Jezkova T."/>
        </authorList>
    </citation>
    <scope>NUCLEOTIDE SEQUENCE [LARGE SCALE GENOMIC DNA]</scope>
    <source>
        <strain evidence="19">NK-2021</strain>
    </source>
</reference>
<evidence type="ECO:0000256" key="12">
    <source>
        <dbReference type="ARBA" id="ARBA00049599"/>
    </source>
</evidence>
<evidence type="ECO:0000256" key="4">
    <source>
        <dbReference type="ARBA" id="ARBA00022525"/>
    </source>
</evidence>
<evidence type="ECO:0000256" key="16">
    <source>
        <dbReference type="SAM" id="MobiDB-lite"/>
    </source>
</evidence>
<comment type="subcellular location">
    <subcellularLocation>
        <location evidence="1">Cell membrane</location>
        <topology evidence="1">Single-pass type I membrane protein</topology>
    </subcellularLocation>
    <subcellularLocation>
        <location evidence="2">Secreted</location>
    </subcellularLocation>
</comment>
<keyword evidence="5 17" id="KW-0812">Transmembrane</keyword>
<keyword evidence="7 17" id="KW-1133">Transmembrane helix</keyword>
<evidence type="ECO:0000256" key="10">
    <source>
        <dbReference type="ARBA" id="ARBA00023180"/>
    </source>
</evidence>
<evidence type="ECO:0000256" key="13">
    <source>
        <dbReference type="ARBA" id="ARBA00049604"/>
    </source>
</evidence>
<dbReference type="CDD" id="cd05716">
    <property type="entry name" value="IgV_pIgR_like"/>
    <property type="match status" value="4"/>
</dbReference>
<dbReference type="PANTHER" id="PTHR11860">
    <property type="entry name" value="POLYMERIC-IMMUNOGLOBULIN RECEPTOR"/>
    <property type="match status" value="1"/>
</dbReference>
<dbReference type="InterPro" id="IPR007110">
    <property type="entry name" value="Ig-like_dom"/>
</dbReference>